<evidence type="ECO:0000256" key="7">
    <source>
        <dbReference type="ARBA" id="ARBA00023054"/>
    </source>
</evidence>
<dbReference type="PANTHER" id="PTHR13557">
    <property type="entry name" value="COILED-COIL DOMAIN-CONTAINING PROTEIN 86"/>
    <property type="match status" value="1"/>
</dbReference>
<comment type="caution">
    <text evidence="11">The sequence shown here is derived from an EMBL/GenBank/DDBJ whole genome shotgun (WGS) entry which is preliminary data.</text>
</comment>
<keyword evidence="8" id="KW-0539">Nucleus</keyword>
<evidence type="ECO:0000256" key="6">
    <source>
        <dbReference type="ARBA" id="ARBA00022934"/>
    </source>
</evidence>
<evidence type="ECO:0000256" key="2">
    <source>
        <dbReference type="ARBA" id="ARBA00004604"/>
    </source>
</evidence>
<comment type="subcellular location">
    <subcellularLocation>
        <location evidence="1">Chromosome</location>
    </subcellularLocation>
    <subcellularLocation>
        <location evidence="2">Nucleus</location>
        <location evidence="2">Nucleolus</location>
    </subcellularLocation>
</comment>
<evidence type="ECO:0000256" key="5">
    <source>
        <dbReference type="ARBA" id="ARBA00022553"/>
    </source>
</evidence>
<feature type="region of interest" description="Disordered" evidence="10">
    <location>
        <begin position="14"/>
        <end position="37"/>
    </location>
</feature>
<keyword evidence="4" id="KW-0158">Chromosome</keyword>
<feature type="compositionally biased region" description="Acidic residues" evidence="10">
    <location>
        <begin position="22"/>
        <end position="33"/>
    </location>
</feature>
<dbReference type="EMBL" id="JARBHB010000016">
    <property type="protein sequence ID" value="KAJ8866953.1"/>
    <property type="molecule type" value="Genomic_DNA"/>
</dbReference>
<comment type="function">
    <text evidence="9">Required for proper chromosome segregation during mitosis and error-free mitotic progression.</text>
</comment>
<feature type="region of interest" description="Disordered" evidence="10">
    <location>
        <begin position="90"/>
        <end position="156"/>
    </location>
</feature>
<protein>
    <recommendedName>
        <fullName evidence="3">Coiled-coil domain-containing protein 86</fullName>
    </recommendedName>
</protein>
<keyword evidence="12" id="KW-1185">Reference proteome</keyword>
<evidence type="ECO:0000256" key="1">
    <source>
        <dbReference type="ARBA" id="ARBA00004286"/>
    </source>
</evidence>
<evidence type="ECO:0000256" key="10">
    <source>
        <dbReference type="SAM" id="MobiDB-lite"/>
    </source>
</evidence>
<organism evidence="11 12">
    <name type="scientific">Dryococelus australis</name>
    <dbReference type="NCBI Taxonomy" id="614101"/>
    <lineage>
        <taxon>Eukaryota</taxon>
        <taxon>Metazoa</taxon>
        <taxon>Ecdysozoa</taxon>
        <taxon>Arthropoda</taxon>
        <taxon>Hexapoda</taxon>
        <taxon>Insecta</taxon>
        <taxon>Pterygota</taxon>
        <taxon>Neoptera</taxon>
        <taxon>Polyneoptera</taxon>
        <taxon>Phasmatodea</taxon>
        <taxon>Verophasmatodea</taxon>
        <taxon>Anareolatae</taxon>
        <taxon>Phasmatidae</taxon>
        <taxon>Eurycanthinae</taxon>
        <taxon>Dryococelus</taxon>
    </lineage>
</organism>
<dbReference type="Proteomes" id="UP001159363">
    <property type="component" value="Chromosome 15"/>
</dbReference>
<keyword evidence="7" id="KW-0175">Coiled coil</keyword>
<reference evidence="11 12" key="1">
    <citation type="submission" date="2023-02" db="EMBL/GenBank/DDBJ databases">
        <title>LHISI_Scaffold_Assembly.</title>
        <authorList>
            <person name="Stuart O.P."/>
            <person name="Cleave R."/>
            <person name="Magrath M.J.L."/>
            <person name="Mikheyev A.S."/>
        </authorList>
    </citation>
    <scope>NUCLEOTIDE SEQUENCE [LARGE SCALE GENOMIC DNA]</scope>
    <source>
        <strain evidence="11">Daus_M_001</strain>
        <tissue evidence="11">Leg muscle</tissue>
    </source>
</reference>
<gene>
    <name evidence="11" type="ORF">PR048_032815</name>
</gene>
<evidence type="ECO:0000256" key="8">
    <source>
        <dbReference type="ARBA" id="ARBA00023242"/>
    </source>
</evidence>
<accession>A0ABQ9G6F8</accession>
<feature type="compositionally biased region" description="Basic residues" evidence="10">
    <location>
        <begin position="132"/>
        <end position="142"/>
    </location>
</feature>
<dbReference type="InterPro" id="IPR026570">
    <property type="entry name" value="CCDC86"/>
</dbReference>
<evidence type="ECO:0000256" key="9">
    <source>
        <dbReference type="ARBA" id="ARBA00093307"/>
    </source>
</evidence>
<evidence type="ECO:0000256" key="3">
    <source>
        <dbReference type="ARBA" id="ARBA00016738"/>
    </source>
</evidence>
<keyword evidence="5" id="KW-0597">Phosphoprotein</keyword>
<feature type="compositionally biased region" description="Basic and acidic residues" evidence="10">
    <location>
        <begin position="97"/>
        <end position="123"/>
    </location>
</feature>
<dbReference type="PANTHER" id="PTHR13557:SF1">
    <property type="entry name" value="COILED-COIL DOMAIN-CONTAINING PROTEIN 86"/>
    <property type="match status" value="1"/>
</dbReference>
<name>A0ABQ9G6F8_9NEOP</name>
<sequence>MNILRYEDLLQDNVEPDKSIDADGEESDKDSFEDDKKVNVDMVKGRRKSGKFWKDDRKKASLNVKTRGLQLSLEKKRKLREQLKRVKEMSRQVVQLRKQEKEDKRMRREENLKKREENQKRSEVVQVIKNSAKIKRMRRKQLRRIEKRDTSALQKK</sequence>
<evidence type="ECO:0000313" key="11">
    <source>
        <dbReference type="EMBL" id="KAJ8866953.1"/>
    </source>
</evidence>
<keyword evidence="6" id="KW-0164">Citrullination</keyword>
<evidence type="ECO:0000256" key="4">
    <source>
        <dbReference type="ARBA" id="ARBA00022454"/>
    </source>
</evidence>
<evidence type="ECO:0000313" key="12">
    <source>
        <dbReference type="Proteomes" id="UP001159363"/>
    </source>
</evidence>
<proteinExistence type="predicted"/>